<accession>A0A653KU02</accession>
<reference evidence="1 2" key="1">
    <citation type="submission" date="2019-10" db="EMBL/GenBank/DDBJ databases">
        <authorList>
            <person name="Karimi E."/>
        </authorList>
    </citation>
    <scope>NUCLEOTIDE SEQUENCE [LARGE SCALE GENOMIC DNA]</scope>
    <source>
        <strain evidence="1">Aeromonas sp. 8C</strain>
    </source>
</reference>
<name>A0A653KU02_AERVE</name>
<organism evidence="1 2">
    <name type="scientific">Aeromonas veronii</name>
    <dbReference type="NCBI Taxonomy" id="654"/>
    <lineage>
        <taxon>Bacteria</taxon>
        <taxon>Pseudomonadati</taxon>
        <taxon>Pseudomonadota</taxon>
        <taxon>Gammaproteobacteria</taxon>
        <taxon>Aeromonadales</taxon>
        <taxon>Aeromonadaceae</taxon>
        <taxon>Aeromonas</taxon>
    </lineage>
</organism>
<dbReference type="Proteomes" id="UP000439123">
    <property type="component" value="Unassembled WGS sequence"/>
</dbReference>
<sequence length="38" mass="4156">MLPSIKDGFNISLTFFNQRRDGMKYGAAAEEGALDGYA</sequence>
<evidence type="ECO:0000313" key="1">
    <source>
        <dbReference type="EMBL" id="VXA82887.1"/>
    </source>
</evidence>
<proteinExistence type="predicted"/>
<evidence type="ECO:0000313" key="2">
    <source>
        <dbReference type="Proteomes" id="UP000439123"/>
    </source>
</evidence>
<gene>
    <name evidence="1" type="ORF">AERO8C_140248</name>
</gene>
<dbReference type="AlphaFoldDB" id="A0A653KU02"/>
<dbReference type="EMBL" id="CABWLC010000006">
    <property type="protein sequence ID" value="VXA82887.1"/>
    <property type="molecule type" value="Genomic_DNA"/>
</dbReference>
<protein>
    <submittedName>
        <fullName evidence="1">Uncharacterized protein</fullName>
    </submittedName>
</protein>